<reference evidence="14 15" key="1">
    <citation type="submission" date="2020-09" db="EMBL/GenBank/DDBJ databases">
        <title>De no assembly of potato wild relative species, Solanum commersonii.</title>
        <authorList>
            <person name="Cho K."/>
        </authorList>
    </citation>
    <scope>NUCLEOTIDE SEQUENCE [LARGE SCALE GENOMIC DNA]</scope>
    <source>
        <strain evidence="14">LZ3.2</strain>
        <tissue evidence="14">Leaf</tissue>
    </source>
</reference>
<evidence type="ECO:0000256" key="10">
    <source>
        <dbReference type="ARBA" id="ARBA00023180"/>
    </source>
</evidence>
<dbReference type="InterPro" id="IPR011527">
    <property type="entry name" value="ABC1_TM_dom"/>
</dbReference>
<dbReference type="Pfam" id="PF00664">
    <property type="entry name" value="ABC_membrane"/>
    <property type="match status" value="1"/>
</dbReference>
<dbReference type="SUPFAM" id="SSF52540">
    <property type="entry name" value="P-loop containing nucleoside triphosphate hydrolases"/>
    <property type="match status" value="2"/>
</dbReference>
<gene>
    <name evidence="14" type="ORF">H5410_058130</name>
</gene>
<dbReference type="CDD" id="cd18578">
    <property type="entry name" value="ABC_6TM_Pgp_ABCB1_D2_like"/>
    <property type="match status" value="1"/>
</dbReference>
<dbReference type="Pfam" id="PF00005">
    <property type="entry name" value="ABC_tran"/>
    <property type="match status" value="2"/>
</dbReference>
<dbReference type="GO" id="GO:0005524">
    <property type="term" value="F:ATP binding"/>
    <property type="evidence" value="ECO:0007669"/>
    <property type="project" value="UniProtKB-KW"/>
</dbReference>
<dbReference type="SUPFAM" id="SSF90123">
    <property type="entry name" value="ABC transporter transmembrane region"/>
    <property type="match status" value="1"/>
</dbReference>
<dbReference type="GO" id="GO:0005743">
    <property type="term" value="C:mitochondrial inner membrane"/>
    <property type="evidence" value="ECO:0007669"/>
    <property type="project" value="TreeGrafter"/>
</dbReference>
<keyword evidence="5" id="KW-0677">Repeat</keyword>
<protein>
    <submittedName>
        <fullName evidence="14">Uncharacterized protein</fullName>
    </submittedName>
</protein>
<evidence type="ECO:0000256" key="1">
    <source>
        <dbReference type="ARBA" id="ARBA00004651"/>
    </source>
</evidence>
<evidence type="ECO:0000256" key="2">
    <source>
        <dbReference type="ARBA" id="ARBA00007577"/>
    </source>
</evidence>
<dbReference type="PROSITE" id="PS00211">
    <property type="entry name" value="ABC_TRANSPORTER_1"/>
    <property type="match status" value="1"/>
</dbReference>
<feature type="transmembrane region" description="Helical" evidence="11">
    <location>
        <begin position="310"/>
        <end position="329"/>
    </location>
</feature>
<evidence type="ECO:0000256" key="8">
    <source>
        <dbReference type="ARBA" id="ARBA00022989"/>
    </source>
</evidence>
<dbReference type="InterPro" id="IPR003439">
    <property type="entry name" value="ABC_transporter-like_ATP-bd"/>
</dbReference>
<dbReference type="InterPro" id="IPR039421">
    <property type="entry name" value="Type_1_exporter"/>
</dbReference>
<sequence length="723" mass="79273">MYGIETNVGERGTQLSGGQKQRIAIARAILKDPRILLLDEATSALDAESESLVQEALDKIMVDRTTIIVAHRLSTVRNADNIAVIHRGMIVEEGKHFELLKDPEGAYSQLIRLQEVNQEKEQLCLDDSQLLSTESKPEYSENYDTTEVKGIPETILPKSSDANLVVSKNLEKVVATVSGSVLPVCGLIFSNILKSFYEPPDELKKSSQFWSLMIVVLGTVLLISSPLETFIFTMAGCKLIQRIRSMCFQKAVHMEIGWSDKPENSVGVIATKLSTDATIVRVLVGDILAKITKDLAAAIIGIVIAFRSSWLLSLIILAMVPFMMASIYVQNKFAKGFGTDAKKYEKASRVVNDAVSSIRTVVSFCVEEKVVELYEMESDVPIMTATRKEMISGISYGITSSFIFLVYAASGYAGARLVDNGTISNSATFRIIISRSTFMNDFTKARTAAASIFSILDRNSKIDSSKQDGLTLDQSKGDIEFKQVCFAYPTRPNIQVLNGFSLTISSGQTVALVGESGCGKSTVISLLQRYYNFGSGQIMLDGIDIQNFNLKWLRHQMGLVSQEPILFNDTIRANIMYGKEAGDASEAELIAAAKLANAHKFISSLQQGYDTMVGERGAQLSGGQKQRIAIARAILKNPIILLLDEATSALDAESERMVQMALEQIIVNRTAIIIAHRLSTIKKAEVVCVLKNGVVAEEGNHDTLLSNENGHYASLIKHHMGYT</sequence>
<evidence type="ECO:0000259" key="13">
    <source>
        <dbReference type="PROSITE" id="PS50929"/>
    </source>
</evidence>
<dbReference type="AlphaFoldDB" id="A0A9J5WS66"/>
<dbReference type="PROSITE" id="PS50929">
    <property type="entry name" value="ABC_TM1F"/>
    <property type="match status" value="1"/>
</dbReference>
<proteinExistence type="inferred from homology"/>
<keyword evidence="4 11" id="KW-0812">Transmembrane</keyword>
<feature type="transmembrane region" description="Helical" evidence="11">
    <location>
        <begin position="393"/>
        <end position="415"/>
    </location>
</feature>
<dbReference type="GO" id="GO:0005886">
    <property type="term" value="C:plasma membrane"/>
    <property type="evidence" value="ECO:0007669"/>
    <property type="project" value="UniProtKB-SubCell"/>
</dbReference>
<name>A0A9J5WS66_SOLCO</name>
<dbReference type="OrthoDB" id="6500128at2759"/>
<keyword evidence="6" id="KW-0547">Nucleotide-binding</keyword>
<dbReference type="PANTHER" id="PTHR43394">
    <property type="entry name" value="ATP-DEPENDENT PERMEASE MDL1, MITOCHONDRIAL"/>
    <property type="match status" value="1"/>
</dbReference>
<dbReference type="SMART" id="SM00382">
    <property type="entry name" value="AAA"/>
    <property type="match status" value="1"/>
</dbReference>
<dbReference type="PROSITE" id="PS50893">
    <property type="entry name" value="ABC_TRANSPORTER_2"/>
    <property type="match status" value="1"/>
</dbReference>
<dbReference type="Gene3D" id="3.40.50.300">
    <property type="entry name" value="P-loop containing nucleotide triphosphate hydrolases"/>
    <property type="match status" value="2"/>
</dbReference>
<dbReference type="PANTHER" id="PTHR43394:SF18">
    <property type="entry name" value="ABC TRANSPORTER B FAMILY MEMBER 11-LIKE"/>
    <property type="match status" value="1"/>
</dbReference>
<dbReference type="FunFam" id="3.40.50.300:FF:000066">
    <property type="entry name" value="ABC transporter B family member 1"/>
    <property type="match status" value="1"/>
</dbReference>
<comment type="similarity">
    <text evidence="2">Belongs to the ABC transporter superfamily. ABCB family. Multidrug resistance exporter (TC 3.A.1.201) subfamily.</text>
</comment>
<evidence type="ECO:0000313" key="14">
    <source>
        <dbReference type="EMBL" id="KAG5577996.1"/>
    </source>
</evidence>
<dbReference type="Gene3D" id="1.20.1560.10">
    <property type="entry name" value="ABC transporter type 1, transmembrane domain"/>
    <property type="match status" value="2"/>
</dbReference>
<dbReference type="GO" id="GO:0090374">
    <property type="term" value="P:oligopeptide export from mitochondrion"/>
    <property type="evidence" value="ECO:0007669"/>
    <property type="project" value="TreeGrafter"/>
</dbReference>
<keyword evidence="9 11" id="KW-0472">Membrane</keyword>
<organism evidence="14 15">
    <name type="scientific">Solanum commersonii</name>
    <name type="common">Commerson's wild potato</name>
    <name type="synonym">Commerson's nightshade</name>
    <dbReference type="NCBI Taxonomy" id="4109"/>
    <lineage>
        <taxon>Eukaryota</taxon>
        <taxon>Viridiplantae</taxon>
        <taxon>Streptophyta</taxon>
        <taxon>Embryophyta</taxon>
        <taxon>Tracheophyta</taxon>
        <taxon>Spermatophyta</taxon>
        <taxon>Magnoliopsida</taxon>
        <taxon>eudicotyledons</taxon>
        <taxon>Gunneridae</taxon>
        <taxon>Pentapetalae</taxon>
        <taxon>asterids</taxon>
        <taxon>lamiids</taxon>
        <taxon>Solanales</taxon>
        <taxon>Solanaceae</taxon>
        <taxon>Solanoideae</taxon>
        <taxon>Solaneae</taxon>
        <taxon>Solanum</taxon>
    </lineage>
</organism>
<evidence type="ECO:0000256" key="4">
    <source>
        <dbReference type="ARBA" id="ARBA00022692"/>
    </source>
</evidence>
<comment type="caution">
    <text evidence="14">The sequence shown here is derived from an EMBL/GenBank/DDBJ whole genome shotgun (WGS) entry which is preliminary data.</text>
</comment>
<dbReference type="InterPro" id="IPR017871">
    <property type="entry name" value="ABC_transporter-like_CS"/>
</dbReference>
<accession>A0A9J5WS66</accession>
<dbReference type="InterPro" id="IPR036640">
    <property type="entry name" value="ABC1_TM_sf"/>
</dbReference>
<keyword evidence="7" id="KW-0067">ATP-binding</keyword>
<dbReference type="EMBL" id="JACXVP010000011">
    <property type="protein sequence ID" value="KAG5577996.1"/>
    <property type="molecule type" value="Genomic_DNA"/>
</dbReference>
<keyword evidence="15" id="KW-1185">Reference proteome</keyword>
<evidence type="ECO:0000256" key="11">
    <source>
        <dbReference type="SAM" id="Phobius"/>
    </source>
</evidence>
<evidence type="ECO:0000256" key="9">
    <source>
        <dbReference type="ARBA" id="ARBA00023136"/>
    </source>
</evidence>
<dbReference type="GO" id="GO:0016887">
    <property type="term" value="F:ATP hydrolysis activity"/>
    <property type="evidence" value="ECO:0007669"/>
    <property type="project" value="InterPro"/>
</dbReference>
<evidence type="ECO:0000313" key="15">
    <source>
        <dbReference type="Proteomes" id="UP000824120"/>
    </source>
</evidence>
<feature type="transmembrane region" description="Helical" evidence="11">
    <location>
        <begin position="209"/>
        <end position="236"/>
    </location>
</feature>
<dbReference type="Proteomes" id="UP000824120">
    <property type="component" value="Chromosome 11"/>
</dbReference>
<keyword evidence="10" id="KW-0325">Glycoprotein</keyword>
<dbReference type="CDD" id="cd03249">
    <property type="entry name" value="ABC_MTABC3_MDL1_MDL2"/>
    <property type="match status" value="1"/>
</dbReference>
<evidence type="ECO:0000256" key="3">
    <source>
        <dbReference type="ARBA" id="ARBA00022448"/>
    </source>
</evidence>
<feature type="transmembrane region" description="Helical" evidence="11">
    <location>
        <begin position="282"/>
        <end position="304"/>
    </location>
</feature>
<dbReference type="GO" id="GO:0015421">
    <property type="term" value="F:ABC-type oligopeptide transporter activity"/>
    <property type="evidence" value="ECO:0007669"/>
    <property type="project" value="TreeGrafter"/>
</dbReference>
<evidence type="ECO:0000256" key="6">
    <source>
        <dbReference type="ARBA" id="ARBA00022741"/>
    </source>
</evidence>
<evidence type="ECO:0000259" key="12">
    <source>
        <dbReference type="PROSITE" id="PS50893"/>
    </source>
</evidence>
<evidence type="ECO:0000256" key="5">
    <source>
        <dbReference type="ARBA" id="ARBA00022737"/>
    </source>
</evidence>
<dbReference type="InterPro" id="IPR027417">
    <property type="entry name" value="P-loop_NTPase"/>
</dbReference>
<dbReference type="InterPro" id="IPR003593">
    <property type="entry name" value="AAA+_ATPase"/>
</dbReference>
<comment type="subcellular location">
    <subcellularLocation>
        <location evidence="1">Cell membrane</location>
        <topology evidence="1">Multi-pass membrane protein</topology>
    </subcellularLocation>
</comment>
<feature type="domain" description="ABC transmembrane type-1" evidence="13">
    <location>
        <begin position="173"/>
        <end position="424"/>
    </location>
</feature>
<keyword evidence="3" id="KW-0813">Transport</keyword>
<keyword evidence="8 11" id="KW-1133">Transmembrane helix</keyword>
<feature type="domain" description="ABC transporter" evidence="12">
    <location>
        <begin position="479"/>
        <end position="717"/>
    </location>
</feature>
<evidence type="ECO:0000256" key="7">
    <source>
        <dbReference type="ARBA" id="ARBA00022840"/>
    </source>
</evidence>
<feature type="transmembrane region" description="Helical" evidence="11">
    <location>
        <begin position="173"/>
        <end position="197"/>
    </location>
</feature>